<name>A0A1H2WR09_9FLAO</name>
<keyword evidence="2" id="KW-1185">Reference proteome</keyword>
<gene>
    <name evidence="1" type="ORF">SAMN04487892_2392</name>
</gene>
<sequence>MVFLKLIREFKLTYLNLLESIVKTPSNYKINGGVKLKSK</sequence>
<evidence type="ECO:0000313" key="1">
    <source>
        <dbReference type="EMBL" id="SDW82938.1"/>
    </source>
</evidence>
<dbReference type="AlphaFoldDB" id="A0A1H2WR09"/>
<reference evidence="2" key="1">
    <citation type="submission" date="2016-10" db="EMBL/GenBank/DDBJ databases">
        <authorList>
            <person name="Varghese N."/>
            <person name="Submissions S."/>
        </authorList>
    </citation>
    <scope>NUCLEOTIDE SEQUENCE [LARGE SCALE GENOMIC DNA]</scope>
    <source>
        <strain evidence="2">DSM 25030</strain>
    </source>
</reference>
<evidence type="ECO:0000313" key="2">
    <source>
        <dbReference type="Proteomes" id="UP000199592"/>
    </source>
</evidence>
<dbReference type="Proteomes" id="UP000199592">
    <property type="component" value="Unassembled WGS sequence"/>
</dbReference>
<proteinExistence type="predicted"/>
<accession>A0A1H2WR09</accession>
<dbReference type="EMBL" id="FNMY01000003">
    <property type="protein sequence ID" value="SDW82938.1"/>
    <property type="molecule type" value="Genomic_DNA"/>
</dbReference>
<protein>
    <submittedName>
        <fullName evidence="1">Uncharacterized protein</fullName>
    </submittedName>
</protein>
<dbReference type="STRING" id="1073328.SAMN05216294_1012"/>
<organism evidence="1 2">
    <name type="scientific">Flagellimonas zhangzhouensis</name>
    <dbReference type="NCBI Taxonomy" id="1073328"/>
    <lineage>
        <taxon>Bacteria</taxon>
        <taxon>Pseudomonadati</taxon>
        <taxon>Bacteroidota</taxon>
        <taxon>Flavobacteriia</taxon>
        <taxon>Flavobacteriales</taxon>
        <taxon>Flavobacteriaceae</taxon>
        <taxon>Flagellimonas</taxon>
    </lineage>
</organism>